<evidence type="ECO:0000259" key="1">
    <source>
        <dbReference type="Pfam" id="PF00291"/>
    </source>
</evidence>
<reference evidence="2 3" key="2">
    <citation type="submission" date="2018-11" db="EMBL/GenBank/DDBJ databases">
        <authorList>
            <consortium name="Pathogen Informatics"/>
        </authorList>
    </citation>
    <scope>NUCLEOTIDE SEQUENCE [LARGE SCALE GENOMIC DNA]</scope>
</reference>
<dbReference type="EMBL" id="UYSL01020318">
    <property type="protein sequence ID" value="VDL74033.1"/>
    <property type="molecule type" value="Genomic_DNA"/>
</dbReference>
<dbReference type="GO" id="GO:0019344">
    <property type="term" value="P:cysteine biosynthetic process"/>
    <property type="evidence" value="ECO:0007669"/>
    <property type="project" value="UniProtKB-ARBA"/>
</dbReference>
<protein>
    <submittedName>
        <fullName evidence="4">PALP domain-containing protein</fullName>
    </submittedName>
</protein>
<dbReference type="AlphaFoldDB" id="A0A158QZN9"/>
<keyword evidence="3" id="KW-1185">Reference proteome</keyword>
<dbReference type="OMA" id="ARYVHYM"/>
<dbReference type="SUPFAM" id="SSF53686">
    <property type="entry name" value="Tryptophan synthase beta subunit-like PLP-dependent enzymes"/>
    <property type="match status" value="1"/>
</dbReference>
<dbReference type="InterPro" id="IPR050214">
    <property type="entry name" value="Cys_Synth/Cystath_Beta-Synth"/>
</dbReference>
<dbReference type="Gene3D" id="3.40.50.1100">
    <property type="match status" value="2"/>
</dbReference>
<proteinExistence type="predicted"/>
<dbReference type="WBParaSite" id="NBR_0001044301-mRNA-1">
    <property type="protein sequence ID" value="NBR_0001044301-mRNA-1"/>
    <property type="gene ID" value="NBR_0001044301"/>
</dbReference>
<gene>
    <name evidence="2" type="ORF">NBR_LOCUS10444</name>
</gene>
<dbReference type="FunFam" id="3.40.50.1100:FF:000101">
    <property type="entry name" value="Putative pyridoxal-phosphate dependent protein F13B12.4"/>
    <property type="match status" value="1"/>
</dbReference>
<evidence type="ECO:0000313" key="2">
    <source>
        <dbReference type="EMBL" id="VDL74033.1"/>
    </source>
</evidence>
<dbReference type="PANTHER" id="PTHR10314">
    <property type="entry name" value="CYSTATHIONINE BETA-SYNTHASE"/>
    <property type="match status" value="1"/>
</dbReference>
<dbReference type="STRING" id="27835.A0A158QZN9"/>
<dbReference type="Pfam" id="PF00291">
    <property type="entry name" value="PALP"/>
    <property type="match status" value="1"/>
</dbReference>
<dbReference type="InterPro" id="IPR036052">
    <property type="entry name" value="TrpB-like_PALP_sf"/>
</dbReference>
<evidence type="ECO:0000313" key="4">
    <source>
        <dbReference type="WBParaSite" id="NBR_0001044301-mRNA-1"/>
    </source>
</evidence>
<organism evidence="4">
    <name type="scientific">Nippostrongylus brasiliensis</name>
    <name type="common">Rat hookworm</name>
    <dbReference type="NCBI Taxonomy" id="27835"/>
    <lineage>
        <taxon>Eukaryota</taxon>
        <taxon>Metazoa</taxon>
        <taxon>Ecdysozoa</taxon>
        <taxon>Nematoda</taxon>
        <taxon>Chromadorea</taxon>
        <taxon>Rhabditida</taxon>
        <taxon>Rhabditina</taxon>
        <taxon>Rhabditomorpha</taxon>
        <taxon>Strongyloidea</taxon>
        <taxon>Heligmosomidae</taxon>
        <taxon>Nippostrongylus</taxon>
    </lineage>
</organism>
<dbReference type="InterPro" id="IPR001926">
    <property type="entry name" value="TrpB-like_PALP"/>
</dbReference>
<evidence type="ECO:0000313" key="3">
    <source>
        <dbReference type="Proteomes" id="UP000271162"/>
    </source>
</evidence>
<name>A0A158QZN9_NIPBR</name>
<dbReference type="Proteomes" id="UP000271162">
    <property type="component" value="Unassembled WGS sequence"/>
</dbReference>
<sequence>MCFLEEEEWKEKAISKLWEERKSMGHTPLVKFEPPGFPNVDIFFKNETASKTRTLKHRFVWALIMWAIVDGKVNSKSTVYDSTSGNTGSSEAYMCTLVGLPYVAVISKDLEVEKIHQITSNGGKTLKTESSLRNAVAKEEAEKNNGYFINQFGNAKNAEEFHESGGYPYESTNVFHEILEQLEENSNQTKKIPDYFIQDAGTGGTITSVGRYVNRYNLPTKIVLSDSEYSLFYDYVINNRFTNESGTQYWKNPGVAESTEISLNPGVIDEAMKMPDIASAAAAHVLRERGIGGGTTTGLNFLVALYKAFIHKDDDNIKGRLTIATLINDPGELYESTYFNSTWVESAFADKGGMDGLNCWKDVINDSIDNGSNFLKEGLTKCSNETETRVKRWLDPTAHLLSSYDELH</sequence>
<reference evidence="4" key="1">
    <citation type="submission" date="2016-04" db="UniProtKB">
        <authorList>
            <consortium name="WormBaseParasite"/>
        </authorList>
    </citation>
    <scope>IDENTIFICATION</scope>
</reference>
<accession>A0A158QZN9</accession>
<feature type="domain" description="Tryptophan synthase beta chain-like PALP" evidence="1">
    <location>
        <begin position="24"/>
        <end position="308"/>
    </location>
</feature>